<feature type="domain" description="RNA polymerase sigma factor 70 region 4 type 2" evidence="5">
    <location>
        <begin position="111"/>
        <end position="151"/>
    </location>
</feature>
<dbReference type="Proteomes" id="UP001595896">
    <property type="component" value="Unassembled WGS sequence"/>
</dbReference>
<protein>
    <submittedName>
        <fullName evidence="6">Sigma-70 family RNA polymerase sigma factor</fullName>
    </submittedName>
</protein>
<dbReference type="InterPro" id="IPR036388">
    <property type="entry name" value="WH-like_DNA-bd_sf"/>
</dbReference>
<evidence type="ECO:0000313" key="6">
    <source>
        <dbReference type="EMBL" id="MFC4736907.1"/>
    </source>
</evidence>
<dbReference type="PANTHER" id="PTHR30385">
    <property type="entry name" value="SIGMA FACTOR F FLAGELLAR"/>
    <property type="match status" value="1"/>
</dbReference>
<evidence type="ECO:0000259" key="5">
    <source>
        <dbReference type="Pfam" id="PF08281"/>
    </source>
</evidence>
<keyword evidence="3" id="KW-0238">DNA-binding</keyword>
<keyword evidence="7" id="KW-1185">Reference proteome</keyword>
<evidence type="ECO:0000256" key="1">
    <source>
        <dbReference type="ARBA" id="ARBA00023015"/>
    </source>
</evidence>
<keyword evidence="4" id="KW-0804">Transcription</keyword>
<dbReference type="InterPro" id="IPR013249">
    <property type="entry name" value="RNA_pol_sigma70_r4_t2"/>
</dbReference>
<dbReference type="EMBL" id="JBHSGK010000011">
    <property type="protein sequence ID" value="MFC4736907.1"/>
    <property type="molecule type" value="Genomic_DNA"/>
</dbReference>
<evidence type="ECO:0000256" key="2">
    <source>
        <dbReference type="ARBA" id="ARBA00023082"/>
    </source>
</evidence>
<dbReference type="NCBIfam" id="TIGR02937">
    <property type="entry name" value="sigma70-ECF"/>
    <property type="match status" value="1"/>
</dbReference>
<organism evidence="6 7">
    <name type="scientific">Bacillus daqingensis</name>
    <dbReference type="NCBI Taxonomy" id="872396"/>
    <lineage>
        <taxon>Bacteria</taxon>
        <taxon>Bacillati</taxon>
        <taxon>Bacillota</taxon>
        <taxon>Bacilli</taxon>
        <taxon>Bacillales</taxon>
        <taxon>Bacillaceae</taxon>
        <taxon>Bacillus</taxon>
    </lineage>
</organism>
<reference evidence="7" key="1">
    <citation type="journal article" date="2019" name="Int. J. Syst. Evol. Microbiol.">
        <title>The Global Catalogue of Microorganisms (GCM) 10K type strain sequencing project: providing services to taxonomists for standard genome sequencing and annotation.</title>
        <authorList>
            <consortium name="The Broad Institute Genomics Platform"/>
            <consortium name="The Broad Institute Genome Sequencing Center for Infectious Disease"/>
            <person name="Wu L."/>
            <person name="Ma J."/>
        </authorList>
    </citation>
    <scope>NUCLEOTIDE SEQUENCE [LARGE SCALE GENOMIC DNA]</scope>
    <source>
        <strain evidence="7">JCM 12165</strain>
    </source>
</reference>
<evidence type="ECO:0000313" key="7">
    <source>
        <dbReference type="Proteomes" id="UP001595896"/>
    </source>
</evidence>
<gene>
    <name evidence="6" type="ORF">ACFO4L_09950</name>
</gene>
<dbReference type="RefSeq" id="WP_377909520.1">
    <property type="nucleotide sequence ID" value="NZ_JBHSGK010000011.1"/>
</dbReference>
<dbReference type="InterPro" id="IPR013325">
    <property type="entry name" value="RNA_pol_sigma_r2"/>
</dbReference>
<evidence type="ECO:0000256" key="3">
    <source>
        <dbReference type="ARBA" id="ARBA00023125"/>
    </source>
</evidence>
<evidence type="ECO:0000256" key="4">
    <source>
        <dbReference type="ARBA" id="ARBA00023163"/>
    </source>
</evidence>
<dbReference type="InterPro" id="IPR013324">
    <property type="entry name" value="RNA_pol_sigma_r3/r4-like"/>
</dbReference>
<dbReference type="Pfam" id="PF08281">
    <property type="entry name" value="Sigma70_r4_2"/>
    <property type="match status" value="1"/>
</dbReference>
<dbReference type="SUPFAM" id="SSF88659">
    <property type="entry name" value="Sigma3 and sigma4 domains of RNA polymerase sigma factors"/>
    <property type="match status" value="1"/>
</dbReference>
<dbReference type="Gene3D" id="1.10.10.10">
    <property type="entry name" value="Winged helix-like DNA-binding domain superfamily/Winged helix DNA-binding domain"/>
    <property type="match status" value="1"/>
</dbReference>
<sequence>MQFDDVLEQFMPMIKGCISRWRLYGELEEFEQIGRIALHEAWEKYNPENGPFAPLAKSYVYGRIQQELTRQNRRRERSVMLENDHLLPDQEDTAGLICLLSFLQSLPLSGREMDWLRLYVMEGSGPSEIAERMGVSVHTVKGWRKQALQKLRSLAREQKLEW</sequence>
<proteinExistence type="predicted"/>
<dbReference type="InterPro" id="IPR014284">
    <property type="entry name" value="RNA_pol_sigma-70_dom"/>
</dbReference>
<keyword evidence="2" id="KW-0731">Sigma factor</keyword>
<dbReference type="SUPFAM" id="SSF88946">
    <property type="entry name" value="Sigma2 domain of RNA polymerase sigma factors"/>
    <property type="match status" value="1"/>
</dbReference>
<comment type="caution">
    <text evidence="6">The sequence shown here is derived from an EMBL/GenBank/DDBJ whole genome shotgun (WGS) entry which is preliminary data.</text>
</comment>
<accession>A0ABV9NUF0</accession>
<name>A0ABV9NUF0_9BACI</name>
<dbReference type="Gene3D" id="1.10.1740.10">
    <property type="match status" value="1"/>
</dbReference>
<keyword evidence="1" id="KW-0805">Transcription regulation</keyword>